<accession>A0A0W1RCR1</accession>
<dbReference type="RefSeq" id="WP_058581756.1">
    <property type="nucleotide sequence ID" value="NZ_LOPU01000018.1"/>
</dbReference>
<dbReference type="STRING" id="1514971.AUR64_12615"/>
<dbReference type="AlphaFoldDB" id="A0A0W1RCR1"/>
<organism evidence="2 3">
    <name type="scientific">Haloprofundus marisrubri</name>
    <dbReference type="NCBI Taxonomy" id="1514971"/>
    <lineage>
        <taxon>Archaea</taxon>
        <taxon>Methanobacteriati</taxon>
        <taxon>Methanobacteriota</taxon>
        <taxon>Stenosarchaea group</taxon>
        <taxon>Halobacteria</taxon>
        <taxon>Halobacteriales</taxon>
        <taxon>Haloferacaceae</taxon>
        <taxon>Haloprofundus</taxon>
    </lineage>
</organism>
<keyword evidence="3" id="KW-1185">Reference proteome</keyword>
<protein>
    <submittedName>
        <fullName evidence="2">Uncharacterized protein</fullName>
    </submittedName>
</protein>
<sequence>MDEPTVAEGWPDRPLSGEETRDLLDDEVTTVHVMDHDPATRGVILGDDDPGPDESIVELVLETDDEYRMYSYTRDNDGTRWMDYGTERKGTDGEEQMQATLGSYRVFASRET</sequence>
<dbReference type="Proteomes" id="UP000054387">
    <property type="component" value="Unassembled WGS sequence"/>
</dbReference>
<gene>
    <name evidence="2" type="ORF">AUR64_12615</name>
</gene>
<dbReference type="OrthoDB" id="296880at2157"/>
<feature type="region of interest" description="Disordered" evidence="1">
    <location>
        <begin position="1"/>
        <end position="20"/>
    </location>
</feature>
<evidence type="ECO:0000313" key="2">
    <source>
        <dbReference type="EMBL" id="KTG10403.1"/>
    </source>
</evidence>
<evidence type="ECO:0000256" key="1">
    <source>
        <dbReference type="SAM" id="MobiDB-lite"/>
    </source>
</evidence>
<name>A0A0W1RCR1_9EURY</name>
<evidence type="ECO:0000313" key="3">
    <source>
        <dbReference type="Proteomes" id="UP000054387"/>
    </source>
</evidence>
<comment type="caution">
    <text evidence="2">The sequence shown here is derived from an EMBL/GenBank/DDBJ whole genome shotgun (WGS) entry which is preliminary data.</text>
</comment>
<proteinExistence type="predicted"/>
<reference evidence="2 3" key="1">
    <citation type="submission" date="2015-12" db="EMBL/GenBank/DDBJ databases">
        <title>Haloprofundus marisrubri gen. nov., sp. nov., an extremely halophilic archaeon isolated from the Discovery deep brine-seawater interface in the Red Sea.</title>
        <authorList>
            <person name="Zhang G."/>
            <person name="Stingl U."/>
            <person name="Rashid M."/>
        </authorList>
    </citation>
    <scope>NUCLEOTIDE SEQUENCE [LARGE SCALE GENOMIC DNA]</scope>
    <source>
        <strain evidence="2 3">SB9</strain>
    </source>
</reference>
<dbReference type="EMBL" id="LOPU01000018">
    <property type="protein sequence ID" value="KTG10403.1"/>
    <property type="molecule type" value="Genomic_DNA"/>
</dbReference>